<organism evidence="1 2">
    <name type="scientific">Sphingomonas albertensis</name>
    <dbReference type="NCBI Taxonomy" id="2762591"/>
    <lineage>
        <taxon>Bacteria</taxon>
        <taxon>Pseudomonadati</taxon>
        <taxon>Pseudomonadota</taxon>
        <taxon>Alphaproteobacteria</taxon>
        <taxon>Sphingomonadales</taxon>
        <taxon>Sphingomonadaceae</taxon>
        <taxon>Sphingomonas</taxon>
    </lineage>
</organism>
<keyword evidence="2" id="KW-1185">Reference proteome</keyword>
<dbReference type="EMBL" id="JACONT010000040">
    <property type="protein sequence ID" value="MBC3943115.1"/>
    <property type="molecule type" value="Genomic_DNA"/>
</dbReference>
<sequence>MSIDTIALRKALHLFYLKDSIRSTKLKREAKDELARRSGQKSLARHFHYPFWADAKSHAAGKSDLTESTDRQIERDWHRKNLYPKLRDGFLHWWNETRRWINEDIEEFPNSISGTCGFADIEGIVRVDNLMSLKVGTDKTRLIYPYFSDRPNLSEEAARIGLWAMSKALPNHGIDDMRILDVIRGETFSVDRHPLQGDEEAIFRHRYSSVLREWRLLLSELG</sequence>
<gene>
    <name evidence="1" type="ORF">H8S47_15680</name>
</gene>
<evidence type="ECO:0000313" key="1">
    <source>
        <dbReference type="EMBL" id="MBC3943115.1"/>
    </source>
</evidence>
<name>A0ABR7ARP1_9SPHN</name>
<evidence type="ECO:0000313" key="2">
    <source>
        <dbReference type="Proteomes" id="UP000597613"/>
    </source>
</evidence>
<dbReference type="Proteomes" id="UP000597613">
    <property type="component" value="Unassembled WGS sequence"/>
</dbReference>
<proteinExistence type="predicted"/>
<accession>A0ABR7ARP1</accession>
<dbReference type="RefSeq" id="WP_187504722.1">
    <property type="nucleotide sequence ID" value="NZ_CP162536.1"/>
</dbReference>
<reference evidence="1 2" key="1">
    <citation type="submission" date="2020-08" db="EMBL/GenBank/DDBJ databases">
        <title>Putative novel bacterial strains isolated from necrotic wheat leaf tissues caused by Xanthomonas translucens.</title>
        <authorList>
            <person name="Tambong J.T."/>
        </authorList>
    </citation>
    <scope>NUCLEOTIDE SEQUENCE [LARGE SCALE GENOMIC DNA]</scope>
    <source>
        <strain evidence="2">DOAB 1063</strain>
    </source>
</reference>
<protein>
    <submittedName>
        <fullName evidence="1">Uncharacterized protein</fullName>
    </submittedName>
</protein>
<comment type="caution">
    <text evidence="1">The sequence shown here is derived from an EMBL/GenBank/DDBJ whole genome shotgun (WGS) entry which is preliminary data.</text>
</comment>